<gene>
    <name evidence="1" type="ORF">VL15_39045</name>
</gene>
<dbReference type="Gene3D" id="3.40.50.970">
    <property type="match status" value="1"/>
</dbReference>
<dbReference type="Proteomes" id="UP000036338">
    <property type="component" value="Unassembled WGS sequence"/>
</dbReference>
<evidence type="ECO:0000313" key="1">
    <source>
        <dbReference type="EMBL" id="KML35861.1"/>
    </source>
</evidence>
<sequence>MTARLPIDGTPALSDYRLTDNLTATRGRIFLTGTQALVRLLLMQRTVDAEQGLNTAGFVSGYRGSPLGMVDQQLWKAKKLLDGSGVRFLPAINEELGGTAVLGTQRVEADPERTVEGV</sequence>
<name>A0A0J5VJL8_BURCE</name>
<comment type="caution">
    <text evidence="1">The sequence shown here is derived from an EMBL/GenBank/DDBJ whole genome shotgun (WGS) entry which is preliminary data.</text>
</comment>
<evidence type="ECO:0000313" key="2">
    <source>
        <dbReference type="Proteomes" id="UP000036338"/>
    </source>
</evidence>
<dbReference type="RefSeq" id="WP_048252218.1">
    <property type="nucleotide sequence ID" value="NZ_LDWR01000183.1"/>
</dbReference>
<evidence type="ECO:0008006" key="3">
    <source>
        <dbReference type="Google" id="ProtNLM"/>
    </source>
</evidence>
<dbReference type="PATRIC" id="fig|292.27.peg.2113"/>
<accession>A0A0J5VJL8</accession>
<organism evidence="1 2">
    <name type="scientific">Burkholderia cepacia</name>
    <name type="common">Pseudomonas cepacia</name>
    <dbReference type="NCBI Taxonomy" id="292"/>
    <lineage>
        <taxon>Bacteria</taxon>
        <taxon>Pseudomonadati</taxon>
        <taxon>Pseudomonadota</taxon>
        <taxon>Betaproteobacteria</taxon>
        <taxon>Burkholderiales</taxon>
        <taxon>Burkholderiaceae</taxon>
        <taxon>Burkholderia</taxon>
        <taxon>Burkholderia cepacia complex</taxon>
    </lineage>
</organism>
<dbReference type="EMBL" id="LDWR01000183">
    <property type="protein sequence ID" value="KML35861.1"/>
    <property type="molecule type" value="Genomic_DNA"/>
</dbReference>
<reference evidence="1 2" key="1">
    <citation type="submission" date="2015-05" db="EMBL/GenBank/DDBJ databases">
        <title>Draft genome of Burkholderia cepacia LK29.</title>
        <authorList>
            <person name="Chan X.Y."/>
        </authorList>
    </citation>
    <scope>NUCLEOTIDE SEQUENCE [LARGE SCALE GENOMIC DNA]</scope>
    <source>
        <strain evidence="1 2">LK29</strain>
    </source>
</reference>
<protein>
    <recommendedName>
        <fullName evidence="3">Pyruvate ferredoxin oxidoreductase</fullName>
    </recommendedName>
</protein>
<proteinExistence type="predicted"/>
<feature type="non-terminal residue" evidence="1">
    <location>
        <position position="118"/>
    </location>
</feature>
<dbReference type="AlphaFoldDB" id="A0A0J5VJL8"/>